<proteinExistence type="inferred from homology"/>
<evidence type="ECO:0000256" key="2">
    <source>
        <dbReference type="ARBA" id="ARBA00008784"/>
    </source>
</evidence>
<dbReference type="PANTHER" id="PTHR21366">
    <property type="entry name" value="GLYOXALASE FAMILY PROTEIN"/>
    <property type="match status" value="1"/>
</dbReference>
<dbReference type="InterPro" id="IPR050383">
    <property type="entry name" value="GlyoxalaseI/FosfomycinResist"/>
</dbReference>
<dbReference type="GO" id="GO:0008198">
    <property type="term" value="F:ferrous iron binding"/>
    <property type="evidence" value="ECO:0007669"/>
    <property type="project" value="InterPro"/>
</dbReference>
<dbReference type="PROSITE" id="PS51819">
    <property type="entry name" value="VOC"/>
    <property type="match status" value="1"/>
</dbReference>
<feature type="domain" description="VOC" evidence="9">
    <location>
        <begin position="20"/>
        <end position="152"/>
    </location>
</feature>
<dbReference type="CDD" id="cd06587">
    <property type="entry name" value="VOC"/>
    <property type="match status" value="1"/>
</dbReference>
<dbReference type="SUPFAM" id="SSF54593">
    <property type="entry name" value="Glyoxalase/Bleomycin resistance protein/Dihydroxybiphenyl dioxygenase"/>
    <property type="match status" value="1"/>
</dbReference>
<keyword evidence="3" id="KW-0479">Metal-binding</keyword>
<evidence type="ECO:0000256" key="4">
    <source>
        <dbReference type="ARBA" id="ARBA00022797"/>
    </source>
</evidence>
<comment type="similarity">
    <text evidence="2 8">Belongs to the extradiol ring-cleavage dioxygenase family.</text>
</comment>
<protein>
    <submittedName>
        <fullName evidence="10">Catechol 2,3-dioxygenase or other lactoylglutathione lyase family enzyme</fullName>
    </submittedName>
</protein>
<dbReference type="GO" id="GO:0051213">
    <property type="term" value="F:dioxygenase activity"/>
    <property type="evidence" value="ECO:0007669"/>
    <property type="project" value="UniProtKB-KW"/>
</dbReference>
<comment type="cofactor">
    <cofactor evidence="1 8">
        <name>Fe(2+)</name>
        <dbReference type="ChEBI" id="CHEBI:29033"/>
    </cofactor>
</comment>
<evidence type="ECO:0000256" key="6">
    <source>
        <dbReference type="ARBA" id="ARBA00023002"/>
    </source>
</evidence>
<gene>
    <name evidence="10" type="ORF">Ga0061068_103193</name>
</gene>
<keyword evidence="5 8" id="KW-0223">Dioxygenase</keyword>
<dbReference type="Pfam" id="PF00903">
    <property type="entry name" value="Glyoxalase"/>
    <property type="match status" value="1"/>
</dbReference>
<keyword evidence="6 8" id="KW-0560">Oxidoreductase</keyword>
<dbReference type="Proteomes" id="UP000182108">
    <property type="component" value="Unassembled WGS sequence"/>
</dbReference>
<evidence type="ECO:0000256" key="8">
    <source>
        <dbReference type="RuleBase" id="RU000683"/>
    </source>
</evidence>
<evidence type="ECO:0000256" key="7">
    <source>
        <dbReference type="ARBA" id="ARBA00023004"/>
    </source>
</evidence>
<dbReference type="GO" id="GO:0016829">
    <property type="term" value="F:lyase activity"/>
    <property type="evidence" value="ECO:0007669"/>
    <property type="project" value="UniProtKB-KW"/>
</dbReference>
<dbReference type="Gene3D" id="3.10.180.10">
    <property type="entry name" value="2,3-Dihydroxybiphenyl 1,2-Dioxygenase, domain 1"/>
    <property type="match status" value="1"/>
</dbReference>
<reference evidence="11" key="1">
    <citation type="submission" date="2015-08" db="EMBL/GenBank/DDBJ databases">
        <authorList>
            <person name="Babu N.S."/>
            <person name="Beckwith C.J."/>
            <person name="Beseler K.G."/>
            <person name="Brison A."/>
            <person name="Carone J.V."/>
            <person name="Caskin T.P."/>
            <person name="Diamond M."/>
            <person name="Durham M.E."/>
            <person name="Foxe J.M."/>
            <person name="Go M."/>
            <person name="Henderson B.A."/>
            <person name="Jones I.B."/>
            <person name="McGettigan J.A."/>
            <person name="Micheletti S.J."/>
            <person name="Nasrallah M.E."/>
            <person name="Ortiz D."/>
            <person name="Piller C.R."/>
            <person name="Privatt S.R."/>
            <person name="Schneider S.L."/>
            <person name="Sharp S."/>
            <person name="Smith T.C."/>
            <person name="Stanton J.D."/>
            <person name="Ullery H.E."/>
            <person name="Wilson R.J."/>
            <person name="Serrano M.G."/>
            <person name="Buck G."/>
            <person name="Lee V."/>
            <person name="Wang Y."/>
            <person name="Carvalho R."/>
            <person name="Voegtly L."/>
            <person name="Shi R."/>
            <person name="Duckworth R."/>
            <person name="Johnson A."/>
            <person name="Loviza R."/>
            <person name="Walstead R."/>
            <person name="Shah Z."/>
            <person name="Kiflezghi M."/>
            <person name="Wade K."/>
            <person name="Ball S.L."/>
            <person name="Bradley K.W."/>
            <person name="Asai D.J."/>
            <person name="Bowman C.A."/>
            <person name="Russell D.A."/>
            <person name="Pope W.H."/>
            <person name="Jacobs-Sera D."/>
            <person name="Hendrix R.W."/>
            <person name="Hatfull G.F."/>
        </authorList>
    </citation>
    <scope>NUCLEOTIDE SEQUENCE [LARGE SCALE GENOMIC DNA]</scope>
    <source>
        <strain evidence="11">JCM 19170</strain>
    </source>
</reference>
<keyword evidence="11" id="KW-1185">Reference proteome</keyword>
<accession>A0A0K6IT75</accession>
<dbReference type="EMBL" id="CYHH01000003">
    <property type="protein sequence ID" value="CUB06532.1"/>
    <property type="molecule type" value="Genomic_DNA"/>
</dbReference>
<dbReference type="PROSITE" id="PS00082">
    <property type="entry name" value="EXTRADIOL_DIOXYGENAS"/>
    <property type="match status" value="1"/>
</dbReference>
<evidence type="ECO:0000256" key="1">
    <source>
        <dbReference type="ARBA" id="ARBA00001954"/>
    </source>
</evidence>
<evidence type="ECO:0000259" key="9">
    <source>
        <dbReference type="PROSITE" id="PS51819"/>
    </source>
</evidence>
<dbReference type="InterPro" id="IPR037523">
    <property type="entry name" value="VOC_core"/>
</dbReference>
<evidence type="ECO:0000256" key="5">
    <source>
        <dbReference type="ARBA" id="ARBA00022964"/>
    </source>
</evidence>
<organism evidence="10 11">
    <name type="scientific">Tepidiphilus thermophilus</name>
    <dbReference type="NCBI Taxonomy" id="876478"/>
    <lineage>
        <taxon>Bacteria</taxon>
        <taxon>Pseudomonadati</taxon>
        <taxon>Pseudomonadota</taxon>
        <taxon>Hydrogenophilia</taxon>
        <taxon>Hydrogenophilales</taxon>
        <taxon>Hydrogenophilaceae</taxon>
        <taxon>Tepidiphilus</taxon>
    </lineage>
</organism>
<sequence length="198" mass="22622">MAGGVIRPYTEEDAMALIQKIHHAAYRCKDALETARWYEKYLGMKLILSIAEDQVPSTKEPDPYMHIFLDAGSGNVLAFFELPTRPPMGHDPNTPAWTQHLALEVASMEDLLATKERLEADGIEVIGPVDHALFQSIYFFDPNGHRLELACNTLRPGMLEALDEVKWEMLEEWSKTKKAPKHARWMHDGRYKEMFPLA</sequence>
<dbReference type="InterPro" id="IPR000486">
    <property type="entry name" value="Xdiol_ring_cleave_dOase_1/2"/>
</dbReference>
<keyword evidence="10" id="KW-0456">Lyase</keyword>
<evidence type="ECO:0000313" key="11">
    <source>
        <dbReference type="Proteomes" id="UP000182108"/>
    </source>
</evidence>
<dbReference type="PANTHER" id="PTHR21366:SF30">
    <property type="entry name" value="BLL2330 PROTEIN"/>
    <property type="match status" value="1"/>
</dbReference>
<dbReference type="AlphaFoldDB" id="A0A0K6IT75"/>
<dbReference type="InterPro" id="IPR004360">
    <property type="entry name" value="Glyas_Fos-R_dOase_dom"/>
</dbReference>
<name>A0A0K6IT75_9PROT</name>
<keyword evidence="4 8" id="KW-0058">Aromatic hydrocarbons catabolism</keyword>
<keyword evidence="7 8" id="KW-0408">Iron</keyword>
<evidence type="ECO:0000313" key="10">
    <source>
        <dbReference type="EMBL" id="CUB06532.1"/>
    </source>
</evidence>
<evidence type="ECO:0000256" key="3">
    <source>
        <dbReference type="ARBA" id="ARBA00022723"/>
    </source>
</evidence>
<dbReference type="InterPro" id="IPR029068">
    <property type="entry name" value="Glyas_Bleomycin-R_OHBP_Dase"/>
</dbReference>